<dbReference type="InterPro" id="IPR000644">
    <property type="entry name" value="CBS_dom"/>
</dbReference>
<dbReference type="InterPro" id="IPR044725">
    <property type="entry name" value="CBSX3_CBS_dom"/>
</dbReference>
<dbReference type="PANTHER" id="PTHR43080">
    <property type="entry name" value="CBS DOMAIN-CONTAINING PROTEIN CBSX3, MITOCHONDRIAL"/>
    <property type="match status" value="1"/>
</dbReference>
<keyword evidence="1 2" id="KW-0129">CBS domain</keyword>
<feature type="domain" description="CBS" evidence="3">
    <location>
        <begin position="9"/>
        <end position="67"/>
    </location>
</feature>
<keyword evidence="4" id="KW-0808">Transferase</keyword>
<protein>
    <submittedName>
        <fullName evidence="4">Histidine kinase</fullName>
    </submittedName>
</protein>
<dbReference type="GO" id="GO:0016301">
    <property type="term" value="F:kinase activity"/>
    <property type="evidence" value="ECO:0007669"/>
    <property type="project" value="UniProtKB-KW"/>
</dbReference>
<sequence length="142" mass="15979">MKSVKHLLDTKQVRIISVSENISVLDALKVMTEKNISAVLVMENDRLHGIFTERDYARKIILQGKSSKDTLIKEAMTSSPITINLSDSIDYCMELMTDKHIRHLPVVENDEVKGMVSIGDVVKFIIADQKQTISQLESYISG</sequence>
<dbReference type="EMBL" id="LMZQ01000003">
    <property type="protein sequence ID" value="KRT16917.1"/>
    <property type="molecule type" value="Genomic_DNA"/>
</dbReference>
<dbReference type="Gene3D" id="3.10.580.10">
    <property type="entry name" value="CBS-domain"/>
    <property type="match status" value="1"/>
</dbReference>
<evidence type="ECO:0000313" key="5">
    <source>
        <dbReference type="Proteomes" id="UP000051950"/>
    </source>
</evidence>
<dbReference type="AlphaFoldDB" id="A0A0T5VUQ1"/>
<accession>A0A0T5VUQ1</accession>
<name>A0A0T5VUQ1_9SPHI</name>
<dbReference type="InterPro" id="IPR051257">
    <property type="entry name" value="Diverse_CBS-Domain"/>
</dbReference>
<gene>
    <name evidence="4" type="ORF">ASU31_04320</name>
</gene>
<dbReference type="SUPFAM" id="SSF54631">
    <property type="entry name" value="CBS-domain pair"/>
    <property type="match status" value="1"/>
</dbReference>
<keyword evidence="4" id="KW-0418">Kinase</keyword>
<evidence type="ECO:0000259" key="3">
    <source>
        <dbReference type="PROSITE" id="PS51371"/>
    </source>
</evidence>
<dbReference type="SMART" id="SM00116">
    <property type="entry name" value="CBS"/>
    <property type="match status" value="2"/>
</dbReference>
<dbReference type="Proteomes" id="UP000051950">
    <property type="component" value="Unassembled WGS sequence"/>
</dbReference>
<keyword evidence="5" id="KW-1185">Reference proteome</keyword>
<evidence type="ECO:0000313" key="4">
    <source>
        <dbReference type="EMBL" id="KRT16917.1"/>
    </source>
</evidence>
<dbReference type="OrthoDB" id="9802114at2"/>
<dbReference type="Pfam" id="PF00571">
    <property type="entry name" value="CBS"/>
    <property type="match status" value="2"/>
</dbReference>
<dbReference type="STRING" id="687842.ASU31_04320"/>
<evidence type="ECO:0000256" key="1">
    <source>
        <dbReference type="ARBA" id="ARBA00023122"/>
    </source>
</evidence>
<organism evidence="4 5">
    <name type="scientific">Pedobacter ginsenosidimutans</name>
    <dbReference type="NCBI Taxonomy" id="687842"/>
    <lineage>
        <taxon>Bacteria</taxon>
        <taxon>Pseudomonadati</taxon>
        <taxon>Bacteroidota</taxon>
        <taxon>Sphingobacteriia</taxon>
        <taxon>Sphingobacteriales</taxon>
        <taxon>Sphingobacteriaceae</taxon>
        <taxon>Pedobacter</taxon>
    </lineage>
</organism>
<proteinExistence type="predicted"/>
<evidence type="ECO:0000256" key="2">
    <source>
        <dbReference type="PROSITE-ProRule" id="PRU00703"/>
    </source>
</evidence>
<dbReference type="CDD" id="cd04623">
    <property type="entry name" value="CBS_pair_bac_euk"/>
    <property type="match status" value="1"/>
</dbReference>
<reference evidence="4 5" key="1">
    <citation type="submission" date="2015-11" db="EMBL/GenBank/DDBJ databases">
        <title>Sequence of Pedobacter ginsenosidimutans.</title>
        <authorList>
            <person name="Carson E."/>
            <person name="Keyser V."/>
            <person name="Newman J."/>
            <person name="Miller J."/>
        </authorList>
    </citation>
    <scope>NUCLEOTIDE SEQUENCE [LARGE SCALE GENOMIC DNA]</scope>
    <source>
        <strain evidence="4 5">KACC 14530</strain>
    </source>
</reference>
<dbReference type="RefSeq" id="WP_057931167.1">
    <property type="nucleotide sequence ID" value="NZ_LMZQ01000003.1"/>
</dbReference>
<dbReference type="PANTHER" id="PTHR43080:SF2">
    <property type="entry name" value="CBS DOMAIN-CONTAINING PROTEIN"/>
    <property type="match status" value="1"/>
</dbReference>
<dbReference type="InterPro" id="IPR046342">
    <property type="entry name" value="CBS_dom_sf"/>
</dbReference>
<comment type="caution">
    <text evidence="4">The sequence shown here is derived from an EMBL/GenBank/DDBJ whole genome shotgun (WGS) entry which is preliminary data.</text>
</comment>
<dbReference type="PROSITE" id="PS51371">
    <property type="entry name" value="CBS"/>
    <property type="match status" value="2"/>
</dbReference>
<feature type="domain" description="CBS" evidence="3">
    <location>
        <begin position="76"/>
        <end position="132"/>
    </location>
</feature>